<evidence type="ECO:0000313" key="2">
    <source>
        <dbReference type="EMBL" id="PAD19979.1"/>
    </source>
</evidence>
<evidence type="ECO:0000256" key="1">
    <source>
        <dbReference type="SAM" id="Phobius"/>
    </source>
</evidence>
<protein>
    <submittedName>
        <fullName evidence="2">Uncharacterized protein</fullName>
    </submittedName>
</protein>
<feature type="transmembrane region" description="Helical" evidence="1">
    <location>
        <begin position="66"/>
        <end position="89"/>
    </location>
</feature>
<gene>
    <name evidence="2" type="ORF">CHH64_16225</name>
</gene>
<reference evidence="2 3" key="1">
    <citation type="submission" date="2017-07" db="EMBL/GenBank/DDBJ databases">
        <title>Isolation and whole genome analysis of endospore-forming bacteria from heroin.</title>
        <authorList>
            <person name="Kalinowski J."/>
            <person name="Ahrens B."/>
            <person name="Al-Dilaimi A."/>
            <person name="Winkler A."/>
            <person name="Wibberg D."/>
            <person name="Schleenbecker U."/>
            <person name="Ruckert C."/>
            <person name="Wolfel R."/>
            <person name="Grass G."/>
        </authorList>
    </citation>
    <scope>NUCLEOTIDE SEQUENCE [LARGE SCALE GENOMIC DNA]</scope>
    <source>
        <strain evidence="2 3">7528</strain>
    </source>
</reference>
<keyword evidence="1" id="KW-0812">Transmembrane</keyword>
<dbReference type="Proteomes" id="UP000216013">
    <property type="component" value="Unassembled WGS sequence"/>
</dbReference>
<dbReference type="EMBL" id="NPBV01000027">
    <property type="protein sequence ID" value="PAD19979.1"/>
    <property type="molecule type" value="Genomic_DNA"/>
</dbReference>
<comment type="caution">
    <text evidence="2">The sequence shown here is derived from an EMBL/GenBank/DDBJ whole genome shotgun (WGS) entry which is preliminary data.</text>
</comment>
<accession>A0A268A7C5</accession>
<dbReference type="AlphaFoldDB" id="A0A268A7C5"/>
<evidence type="ECO:0000313" key="3">
    <source>
        <dbReference type="Proteomes" id="UP000216013"/>
    </source>
</evidence>
<dbReference type="NCBIfam" id="TIGR01167">
    <property type="entry name" value="LPXTG_anchor"/>
    <property type="match status" value="1"/>
</dbReference>
<feature type="transmembrane region" description="Helical" evidence="1">
    <location>
        <begin position="12"/>
        <end position="30"/>
    </location>
</feature>
<name>A0A268A7C5_9BACI</name>
<proteinExistence type="predicted"/>
<organism evidence="2 3">
    <name type="scientific">Terribacillus saccharophilus</name>
    <dbReference type="NCBI Taxonomy" id="361277"/>
    <lineage>
        <taxon>Bacteria</taxon>
        <taxon>Bacillati</taxon>
        <taxon>Bacillota</taxon>
        <taxon>Bacilli</taxon>
        <taxon>Bacillales</taxon>
        <taxon>Bacillaceae</taxon>
        <taxon>Terribacillus</taxon>
    </lineage>
</organism>
<sequence>MLILKRTANYSLCAVHLGVLAFWLAAWELLFTKTGLIIWGISALLGAFFFILRRRRRENMPDSSDWILSISTVLIIVLALVSVLIEYAISSMP</sequence>
<keyword evidence="1" id="KW-1133">Transmembrane helix</keyword>
<dbReference type="RefSeq" id="WP_095230522.1">
    <property type="nucleotide sequence ID" value="NZ_NPBK01000017.1"/>
</dbReference>
<feature type="transmembrane region" description="Helical" evidence="1">
    <location>
        <begin position="36"/>
        <end position="54"/>
    </location>
</feature>
<keyword evidence="1" id="KW-0472">Membrane</keyword>